<name>A0ABW5AT23_9FLAO</name>
<sequence length="386" mass="45731">MQKYDYIITGTGASGLMLIHHLISDSYFDQKQILMIDKQTKDLNDRTWCFWEKDIGIWDKILIKKWNNIYFGSDWFSKKIDISPYQYKMIRSKEFYRFVFNEVQMKSNVTIVQEEVLDIKDEGNIVKVETDQKNYLGDKVFNSIIFSSAYKEQMKYPVLNQHFIGWFIKTSEPVFDTTMATFMDFTVEQKGNTRFMYILPISETEALFEYTLFSEALLKEKEYEDEIIKYLQEREITQYEITEKEKGCIPMTCYDFRKHNSKNIIHLGTAGGWTKPSTGFTFSLTSKKIQKLTNYLKKSSDLSQFGKRTKFWYYDLLFIDLLYKKNHIGASLFSKLFERNKVTKILKFLDEESTLLEDVQITTSLPALNFLKMLWVRISGKFSKAN</sequence>
<dbReference type="RefSeq" id="WP_378319084.1">
    <property type="nucleotide sequence ID" value="NZ_JBHUHY010000003.1"/>
</dbReference>
<evidence type="ECO:0000313" key="1">
    <source>
        <dbReference type="EMBL" id="MFD2186098.1"/>
    </source>
</evidence>
<accession>A0ABW5AT23</accession>
<keyword evidence="2" id="KW-1185">Reference proteome</keyword>
<dbReference type="EMBL" id="JBHUHY010000003">
    <property type="protein sequence ID" value="MFD2186098.1"/>
    <property type="molecule type" value="Genomic_DNA"/>
</dbReference>
<dbReference type="Gene3D" id="3.50.50.60">
    <property type="entry name" value="FAD/NAD(P)-binding domain"/>
    <property type="match status" value="1"/>
</dbReference>
<proteinExistence type="predicted"/>
<reference evidence="2" key="1">
    <citation type="journal article" date="2019" name="Int. J. Syst. Evol. Microbiol.">
        <title>The Global Catalogue of Microorganisms (GCM) 10K type strain sequencing project: providing services to taxonomists for standard genome sequencing and annotation.</title>
        <authorList>
            <consortium name="The Broad Institute Genomics Platform"/>
            <consortium name="The Broad Institute Genome Sequencing Center for Infectious Disease"/>
            <person name="Wu L."/>
            <person name="Ma J."/>
        </authorList>
    </citation>
    <scope>NUCLEOTIDE SEQUENCE [LARGE SCALE GENOMIC DNA]</scope>
    <source>
        <strain evidence="2">DT92</strain>
    </source>
</reference>
<dbReference type="Pfam" id="PF05834">
    <property type="entry name" value="Lycopene_cycl"/>
    <property type="match status" value="1"/>
</dbReference>
<gene>
    <name evidence="1" type="ORF">ACFSJT_04790</name>
</gene>
<evidence type="ECO:0000313" key="2">
    <source>
        <dbReference type="Proteomes" id="UP001597344"/>
    </source>
</evidence>
<comment type="caution">
    <text evidence="1">The sequence shown here is derived from an EMBL/GenBank/DDBJ whole genome shotgun (WGS) entry which is preliminary data.</text>
</comment>
<dbReference type="Proteomes" id="UP001597344">
    <property type="component" value="Unassembled WGS sequence"/>
</dbReference>
<protein>
    <submittedName>
        <fullName evidence="1">Lycopene cyclase family protein</fullName>
    </submittedName>
</protein>
<dbReference type="InterPro" id="IPR036188">
    <property type="entry name" value="FAD/NAD-bd_sf"/>
</dbReference>
<dbReference type="SUPFAM" id="SSF51905">
    <property type="entry name" value="FAD/NAD(P)-binding domain"/>
    <property type="match status" value="1"/>
</dbReference>
<organism evidence="1 2">
    <name type="scientific">Aquimarina celericrescens</name>
    <dbReference type="NCBI Taxonomy" id="1964542"/>
    <lineage>
        <taxon>Bacteria</taxon>
        <taxon>Pseudomonadati</taxon>
        <taxon>Bacteroidota</taxon>
        <taxon>Flavobacteriia</taxon>
        <taxon>Flavobacteriales</taxon>
        <taxon>Flavobacteriaceae</taxon>
        <taxon>Aquimarina</taxon>
    </lineage>
</organism>